<feature type="transmembrane region" description="Helical" evidence="1">
    <location>
        <begin position="41"/>
        <end position="58"/>
    </location>
</feature>
<sequence>MLSDRKFVHFIDGVIIKERDDGNLGSVTATSIGASFEKRNGFALGLVVFAVAITAIALKRMLFVIRWRPGLPCLLIAHHPTLFGKFIASVSQDFNNRRSGLLQD</sequence>
<evidence type="ECO:0000313" key="5">
    <source>
        <dbReference type="Proteomes" id="UP000179536"/>
    </source>
</evidence>
<keyword evidence="4" id="KW-1185">Reference proteome</keyword>
<keyword evidence="1" id="KW-0472">Membrane</keyword>
<comment type="caution">
    <text evidence="3">The sequence shown here is derived from an EMBL/GenBank/DDBJ whole genome shotgun (WGS) entry which is preliminary data.</text>
</comment>
<gene>
    <name evidence="3" type="ORF">BBK91_010930</name>
    <name evidence="2" type="ORF">BBL17_011540</name>
</gene>
<evidence type="ECO:0000313" key="2">
    <source>
        <dbReference type="EMBL" id="MUO42415.1"/>
    </source>
</evidence>
<dbReference type="RefSeq" id="WP_041696305.1">
    <property type="nucleotide sequence ID" value="NZ_MBFA02000006.1"/>
</dbReference>
<organism evidence="3 5">
    <name type="scientific">Agrobacterium vitis</name>
    <name type="common">Rhizobium vitis</name>
    <dbReference type="NCBI Taxonomy" id="373"/>
    <lineage>
        <taxon>Bacteria</taxon>
        <taxon>Pseudomonadati</taxon>
        <taxon>Pseudomonadota</taxon>
        <taxon>Alphaproteobacteria</taxon>
        <taxon>Hyphomicrobiales</taxon>
        <taxon>Rhizobiaceae</taxon>
        <taxon>Rhizobium/Agrobacterium group</taxon>
        <taxon>Agrobacterium</taxon>
    </lineage>
</organism>
<proteinExistence type="predicted"/>
<dbReference type="Proteomes" id="UP000179454">
    <property type="component" value="Unassembled WGS sequence"/>
</dbReference>
<accession>A0ABD6H793</accession>
<evidence type="ECO:0000313" key="3">
    <source>
        <dbReference type="EMBL" id="MUP10384.1"/>
    </source>
</evidence>
<protein>
    <submittedName>
        <fullName evidence="3">Uncharacterized protein</fullName>
    </submittedName>
</protein>
<dbReference type="EMBL" id="MBFA02000006">
    <property type="protein sequence ID" value="MUP10384.1"/>
    <property type="molecule type" value="Genomic_DNA"/>
</dbReference>
<reference evidence="4 5" key="1">
    <citation type="submission" date="2019-11" db="EMBL/GenBank/DDBJ databases">
        <title>Whole-genome sequencing of Allorhizobium vitis.</title>
        <authorList>
            <person name="Gan H.M."/>
            <person name="Savka M.A."/>
        </authorList>
    </citation>
    <scope>NUCLEOTIDE SEQUENCE [LARGE SCALE GENOMIC DNA]</scope>
    <source>
        <strain evidence="3 5">RF2/1</strain>
        <strain evidence="2 4">T1/7</strain>
    </source>
</reference>
<keyword evidence="1" id="KW-0812">Transmembrane</keyword>
<name>A0ABD6H793_AGRVI</name>
<dbReference type="EMBL" id="MBFE02000007">
    <property type="protein sequence ID" value="MUO42415.1"/>
    <property type="molecule type" value="Genomic_DNA"/>
</dbReference>
<evidence type="ECO:0000313" key="4">
    <source>
        <dbReference type="Proteomes" id="UP000179454"/>
    </source>
</evidence>
<dbReference type="AlphaFoldDB" id="A0ABD6H793"/>
<keyword evidence="1" id="KW-1133">Transmembrane helix</keyword>
<dbReference type="Proteomes" id="UP000179536">
    <property type="component" value="Unassembled WGS sequence"/>
</dbReference>
<evidence type="ECO:0000256" key="1">
    <source>
        <dbReference type="SAM" id="Phobius"/>
    </source>
</evidence>